<gene>
    <name evidence="1" type="ORF">SNTW_15320</name>
</gene>
<proteinExistence type="predicted"/>
<evidence type="ECO:0000313" key="1">
    <source>
        <dbReference type="EMBL" id="BCD70887.1"/>
    </source>
</evidence>
<dbReference type="AlphaFoldDB" id="A0A6J4CZG4"/>
<protein>
    <submittedName>
        <fullName evidence="1">Uncharacterized protein</fullName>
    </submittedName>
</protein>
<accession>A0A6J4CZG4</accession>
<dbReference type="EMBL" id="AP019774">
    <property type="protein sequence ID" value="BCD70887.1"/>
    <property type="molecule type" value="Genomic_DNA"/>
</dbReference>
<name>A0A6J4CZG4_9HELI</name>
<evidence type="ECO:0000313" key="2">
    <source>
        <dbReference type="Proteomes" id="UP000317935"/>
    </source>
</evidence>
<dbReference type="Proteomes" id="UP000317935">
    <property type="component" value="Chromosome"/>
</dbReference>
<dbReference type="RefSeq" id="WP_064429844.1">
    <property type="nucleotide sequence ID" value="NZ_AP019774.1"/>
</dbReference>
<reference evidence="1 2" key="1">
    <citation type="submission" date="2019-06" db="EMBL/GenBank/DDBJ databases">
        <title>Complete genome sequence of Helicobacter suis SNTW101c.</title>
        <authorList>
            <person name="Rimbara E."/>
            <person name="Suzuki M."/>
            <person name="Matsui H."/>
            <person name="Nakamura M."/>
            <person name="Mori S."/>
            <person name="Shibayama K."/>
        </authorList>
    </citation>
    <scope>NUCLEOTIDE SEQUENCE [LARGE SCALE GENOMIC DNA]</scope>
    <source>
        <strain evidence="1 2">SNTW101c</strain>
    </source>
</reference>
<dbReference type="OrthoDB" id="5329236at2"/>
<sequence length="166" mass="18440">MDFKLYPYVLAPFFLLFSLCFSPLIAIDIQALVDEQIKSAGLATQLVAKSNKMLENAIDTGKSYQQVKQLDKLHQESQNLKSVLSPNQDTSNKPKNLGTIFKHAIDPPIDLDKALSLTNALQKEIKNATQAGIDFSPLLSILNQLEASLQNALDLKSQWLDTRKAN</sequence>
<organism evidence="1 2">
    <name type="scientific">Helicobacter suis</name>
    <dbReference type="NCBI Taxonomy" id="104628"/>
    <lineage>
        <taxon>Bacteria</taxon>
        <taxon>Pseudomonadati</taxon>
        <taxon>Campylobacterota</taxon>
        <taxon>Epsilonproteobacteria</taxon>
        <taxon>Campylobacterales</taxon>
        <taxon>Helicobacteraceae</taxon>
        <taxon>Helicobacter</taxon>
    </lineage>
</organism>